<dbReference type="EMBL" id="MLJW01000003">
    <property type="protein sequence ID" value="OIR18067.1"/>
    <property type="molecule type" value="Genomic_DNA"/>
</dbReference>
<sequence>MEWKQLKIADKHRAKDRQARAQAEHDQPLYQVWDCLLNDYREIFVKKLIVWFAGTLLCACAISAVFAAPTVTKPKNDYNITINYELGMHCTGFDFSYCCVLPPYNSVQSQVIKTSTGPNKYPELLEADAKDPGVLVDGKKRFRLSYGHLDNTYSEGSKLKYWDVPYDVNGDGKYGPNENVANAYFSHLYVYKDLKGTNPKNTSADKEKLFVGIQIPVPRDNGPAGAAVPSPMKGGHLHYTGEVGTIVYTKSPVLDNVPIMLTNPGIWDALGLPLTPFNDRSVQDPLTLTEADIQPFQEAWVSLVDEKTGAPVIDSHSGKPITFVGTSPIDIPNCANCHSNKTANGDKFTLYKQEREFWKGLGASDWIANLKATSVSILEMHDDRTGTDFLKNYNPNSRSLDNRLGRDPVLCQKCHADNVIGVLSSKTFKDPKTGVEMTISPLTQAIHTVHQTKAPLPDSHGRTASCQGCHPAHRQDGKMASYPITPDGKNAFALGDNRDASGGCFVGRDVHANRNMRHDGIDIPAHLNAIGQWLQSNVSQIGNNEGGKGLWCTNCHNQLTRELYQRDNLTNAYKQTGTTIRNKSLDEIAKAIGVSTDELKSRYLDPKVVLNDKGEDTPGASGILQTWAAKRMVPDIAVIALKDGGPMVTKDEDGDINVSILSANPAVDISKLKLPAGATGATAVPYDAATHGRDYWLSPGAPHCADCHAAPFVEGQGGRAFPINQPGKYSVMRYSKGHAGLTCQSCHESIHGLYPVTATTDVTSYKQAAQYNPDGSHGPLKCASCHETNKVGVPLIAKKKEHVWDGKPILNDFNLAVTWMHGSAKDLGGAVPKD</sequence>
<protein>
    <submittedName>
        <fullName evidence="2">Uncharacterized protein</fullName>
    </submittedName>
</protein>
<keyword evidence="1" id="KW-0472">Membrane</keyword>
<evidence type="ECO:0000256" key="1">
    <source>
        <dbReference type="SAM" id="Phobius"/>
    </source>
</evidence>
<dbReference type="SUPFAM" id="SSF48695">
    <property type="entry name" value="Multiheme cytochromes"/>
    <property type="match status" value="1"/>
</dbReference>
<dbReference type="Gene3D" id="1.10.1130.10">
    <property type="entry name" value="Flavocytochrome C3, Chain A"/>
    <property type="match status" value="1"/>
</dbReference>
<keyword evidence="1" id="KW-0812">Transmembrane</keyword>
<reference evidence="2" key="1">
    <citation type="submission" date="2016-10" db="EMBL/GenBank/DDBJ databases">
        <title>Sequence of Gallionella enrichment culture.</title>
        <authorList>
            <person name="Poehlein A."/>
            <person name="Muehling M."/>
            <person name="Daniel R."/>
        </authorList>
    </citation>
    <scope>NUCLEOTIDE SEQUENCE</scope>
</reference>
<dbReference type="AlphaFoldDB" id="A0A1J5TD91"/>
<name>A0A1J5TD91_9ZZZZ</name>
<accession>A0A1J5TD91</accession>
<comment type="caution">
    <text evidence="2">The sequence shown here is derived from an EMBL/GenBank/DDBJ whole genome shotgun (WGS) entry which is preliminary data.</text>
</comment>
<gene>
    <name evidence="2" type="ORF">GALL_13940</name>
</gene>
<feature type="transmembrane region" description="Helical" evidence="1">
    <location>
        <begin position="48"/>
        <end position="68"/>
    </location>
</feature>
<organism evidence="2">
    <name type="scientific">mine drainage metagenome</name>
    <dbReference type="NCBI Taxonomy" id="410659"/>
    <lineage>
        <taxon>unclassified sequences</taxon>
        <taxon>metagenomes</taxon>
        <taxon>ecological metagenomes</taxon>
    </lineage>
</organism>
<proteinExistence type="predicted"/>
<evidence type="ECO:0000313" key="2">
    <source>
        <dbReference type="EMBL" id="OIR18067.1"/>
    </source>
</evidence>
<keyword evidence="1" id="KW-1133">Transmembrane helix</keyword>
<dbReference type="InterPro" id="IPR036280">
    <property type="entry name" value="Multihaem_cyt_sf"/>
</dbReference>